<evidence type="ECO:0000313" key="1">
    <source>
        <dbReference type="EMBL" id="KAJ9122645.1"/>
    </source>
</evidence>
<evidence type="ECO:0000313" key="2">
    <source>
        <dbReference type="Proteomes" id="UP001234202"/>
    </source>
</evidence>
<proteinExistence type="predicted"/>
<accession>A0ACC2XGA5</accession>
<gene>
    <name evidence="1" type="ORF">QFC24_004073</name>
</gene>
<dbReference type="Proteomes" id="UP001234202">
    <property type="component" value="Unassembled WGS sequence"/>
</dbReference>
<keyword evidence="2" id="KW-1185">Reference proteome</keyword>
<organism evidence="1 2">
    <name type="scientific">Naganishia onofrii</name>
    <dbReference type="NCBI Taxonomy" id="1851511"/>
    <lineage>
        <taxon>Eukaryota</taxon>
        <taxon>Fungi</taxon>
        <taxon>Dikarya</taxon>
        <taxon>Basidiomycota</taxon>
        <taxon>Agaricomycotina</taxon>
        <taxon>Tremellomycetes</taxon>
        <taxon>Filobasidiales</taxon>
        <taxon>Filobasidiaceae</taxon>
        <taxon>Naganishia</taxon>
    </lineage>
</organism>
<reference evidence="1" key="1">
    <citation type="submission" date="2023-04" db="EMBL/GenBank/DDBJ databases">
        <title>Draft Genome sequencing of Naganishia species isolated from polar environments using Oxford Nanopore Technology.</title>
        <authorList>
            <person name="Leo P."/>
            <person name="Venkateswaran K."/>
        </authorList>
    </citation>
    <scope>NUCLEOTIDE SEQUENCE</scope>
    <source>
        <strain evidence="1">DBVPG 5303</strain>
    </source>
</reference>
<sequence>MSSIVSRKMHDITIIGAGFAGLTAAYTILQKQPKTQVLVLEAQKRIGGRCLTSQELPGPVDVGCSWIHGYKEGSVVRDLVEELGIVHFLHGGQECYVPPKTRSLVVSSQGPLDTAVASRLSKNLSTALSAAASKTLADPTTSLASEIFSPSSQLFNTLSTSEQTHARALARTLEIGMGVRLEDVSLRWFGYEDSAKGTDAGVVGGYDVVVRKLVEEIERLGGEVRLGQKVESVKPTEDAETSVEIAVRNADDTAQSLQSRLAICTIPLSVLQKTHTSLFPSPSGLSPRKSHAIANTHVGQLGKIVLSYSDAWWGTDVGAFTVLPSDSQEQLGEEREPKHAQEGDLNALVRSVPLVVASFAVQSASTEIDAEHKSTPRNPHPTLLIYLPVPVVSQLESRPASEVGEAVHEYLASCLPTSSGQTASKPVKTVLTNWSHDPYSLGATSTPLTIGATQAGINPTSFIDLGRPETLGVDGGGSRVLFAGEHTSVNSRGSVAGAVESGIREGRRAVGLLQL</sequence>
<name>A0ACC2XGA5_9TREE</name>
<comment type="caution">
    <text evidence="1">The sequence shown here is derived from an EMBL/GenBank/DDBJ whole genome shotgun (WGS) entry which is preliminary data.</text>
</comment>
<protein>
    <submittedName>
        <fullName evidence="1">Uncharacterized protein</fullName>
    </submittedName>
</protein>
<dbReference type="EMBL" id="JASBWV010000014">
    <property type="protein sequence ID" value="KAJ9122645.1"/>
    <property type="molecule type" value="Genomic_DNA"/>
</dbReference>